<evidence type="ECO:0000256" key="4">
    <source>
        <dbReference type="ARBA" id="ARBA00022679"/>
    </source>
</evidence>
<keyword evidence="4 7" id="KW-0808">Transferase</keyword>
<dbReference type="InterPro" id="IPR023095">
    <property type="entry name" value="Ade_MeTrfase_dom_2"/>
</dbReference>
<proteinExistence type="inferred from homology"/>
<organism evidence="7 8">
    <name type="scientific">Brucella intermedia LMG 3301</name>
    <dbReference type="NCBI Taxonomy" id="641118"/>
    <lineage>
        <taxon>Bacteria</taxon>
        <taxon>Pseudomonadati</taxon>
        <taxon>Pseudomonadota</taxon>
        <taxon>Alphaproteobacteria</taxon>
        <taxon>Hyphomicrobiales</taxon>
        <taxon>Brucellaceae</taxon>
        <taxon>Brucella/Ochrobactrum group</taxon>
        <taxon>Brucella</taxon>
    </lineage>
</organism>
<dbReference type="GO" id="GO:0043565">
    <property type="term" value="F:sequence-specific DNA binding"/>
    <property type="evidence" value="ECO:0007669"/>
    <property type="project" value="TreeGrafter"/>
</dbReference>
<dbReference type="GO" id="GO:0009307">
    <property type="term" value="P:DNA restriction-modification system"/>
    <property type="evidence" value="ECO:0007669"/>
    <property type="project" value="InterPro"/>
</dbReference>
<dbReference type="AlphaFoldDB" id="C4WFM7"/>
<keyword evidence="5" id="KW-0949">S-adenosyl-L-methionine</keyword>
<dbReference type="GO" id="GO:0006298">
    <property type="term" value="P:mismatch repair"/>
    <property type="evidence" value="ECO:0007669"/>
    <property type="project" value="TreeGrafter"/>
</dbReference>
<dbReference type="HOGENOM" id="CLU_063430_1_2_5"/>
<evidence type="ECO:0000256" key="1">
    <source>
        <dbReference type="ARBA" id="ARBA00006594"/>
    </source>
</evidence>
<evidence type="ECO:0000313" key="7">
    <source>
        <dbReference type="EMBL" id="EEQ96320.1"/>
    </source>
</evidence>
<evidence type="ECO:0000256" key="3">
    <source>
        <dbReference type="ARBA" id="ARBA00022603"/>
    </source>
</evidence>
<evidence type="ECO:0000256" key="5">
    <source>
        <dbReference type="ARBA" id="ARBA00022691"/>
    </source>
</evidence>
<dbReference type="GO" id="GO:0032259">
    <property type="term" value="P:methylation"/>
    <property type="evidence" value="ECO:0007669"/>
    <property type="project" value="UniProtKB-KW"/>
</dbReference>
<evidence type="ECO:0000256" key="2">
    <source>
        <dbReference type="ARBA" id="ARBA00011900"/>
    </source>
</evidence>
<dbReference type="PANTHER" id="PTHR30481">
    <property type="entry name" value="DNA ADENINE METHYLASE"/>
    <property type="match status" value="1"/>
</dbReference>
<gene>
    <name evidence="7" type="ORF">OINT_1001746</name>
</gene>
<dbReference type="Gene3D" id="3.40.50.150">
    <property type="entry name" value="Vaccinia Virus protein VP39"/>
    <property type="match status" value="1"/>
</dbReference>
<reference evidence="7 8" key="1">
    <citation type="submission" date="2009-05" db="EMBL/GenBank/DDBJ databases">
        <authorList>
            <person name="Setubal J.C."/>
            <person name="Boyle S."/>
            <person name="Crasta O.R."/>
            <person name="Gillespie J.J."/>
            <person name="Kenyon R.W."/>
            <person name="Lu J."/>
            <person name="Mane S."/>
            <person name="Nagrani S."/>
            <person name="Shallom J.M."/>
            <person name="Shallom S."/>
            <person name="Shukla M."/>
            <person name="Snyder E.E."/>
            <person name="Sobral B.W."/>
            <person name="Wattam A.R."/>
            <person name="Will R."/>
            <person name="Williams K."/>
            <person name="Yoo H."/>
            <person name="Munk C."/>
            <person name="Tapia R."/>
            <person name="Green L."/>
            <person name="Rogers Y."/>
            <person name="Detter J.C."/>
            <person name="Bruce D."/>
            <person name="Brettin T.S."/>
            <person name="Tsolis R."/>
        </authorList>
    </citation>
    <scope>NUCLEOTIDE SEQUENCE [LARGE SCALE GENOMIC DNA]</scope>
    <source>
        <strain evidence="7 8">LMG 3301</strain>
    </source>
</reference>
<dbReference type="Proteomes" id="UP000004386">
    <property type="component" value="Unassembled WGS sequence"/>
</dbReference>
<dbReference type="PANTHER" id="PTHR30481:SF4">
    <property type="entry name" value="SITE-SPECIFIC DNA-METHYLTRANSFERASE (ADENINE-SPECIFIC)"/>
    <property type="match status" value="1"/>
</dbReference>
<dbReference type="Pfam" id="PF02086">
    <property type="entry name" value="MethyltransfD12"/>
    <property type="match status" value="1"/>
</dbReference>
<dbReference type="InterPro" id="IPR012327">
    <property type="entry name" value="MeTrfase_D12"/>
</dbReference>
<dbReference type="InterPro" id="IPR029063">
    <property type="entry name" value="SAM-dependent_MTases_sf"/>
</dbReference>
<keyword evidence="3 7" id="KW-0489">Methyltransferase</keyword>
<dbReference type="GO" id="GO:0009007">
    <property type="term" value="F:site-specific DNA-methyltransferase (adenine-specific) activity"/>
    <property type="evidence" value="ECO:0007669"/>
    <property type="project" value="UniProtKB-EC"/>
</dbReference>
<accession>C4WFM7</accession>
<dbReference type="PRINTS" id="PR00505">
    <property type="entry name" value="D12N6MTFRASE"/>
</dbReference>
<name>C4WFM7_9HYPH</name>
<dbReference type="SUPFAM" id="SSF53335">
    <property type="entry name" value="S-adenosyl-L-methionine-dependent methyltransferases"/>
    <property type="match status" value="1"/>
</dbReference>
<comment type="catalytic activity">
    <reaction evidence="6">
        <text>a 2'-deoxyadenosine in DNA + S-adenosyl-L-methionine = an N(6)-methyl-2'-deoxyadenosine in DNA + S-adenosyl-L-homocysteine + H(+)</text>
        <dbReference type="Rhea" id="RHEA:15197"/>
        <dbReference type="Rhea" id="RHEA-COMP:12418"/>
        <dbReference type="Rhea" id="RHEA-COMP:12419"/>
        <dbReference type="ChEBI" id="CHEBI:15378"/>
        <dbReference type="ChEBI" id="CHEBI:57856"/>
        <dbReference type="ChEBI" id="CHEBI:59789"/>
        <dbReference type="ChEBI" id="CHEBI:90615"/>
        <dbReference type="ChEBI" id="CHEBI:90616"/>
        <dbReference type="EC" id="2.1.1.72"/>
    </reaction>
</comment>
<evidence type="ECO:0000256" key="6">
    <source>
        <dbReference type="ARBA" id="ARBA00047942"/>
    </source>
</evidence>
<dbReference type="GO" id="GO:1904047">
    <property type="term" value="F:S-adenosyl-L-methionine binding"/>
    <property type="evidence" value="ECO:0007669"/>
    <property type="project" value="TreeGrafter"/>
</dbReference>
<comment type="caution">
    <text evidence="7">The sequence shown here is derived from an EMBL/GenBank/DDBJ whole genome shotgun (WGS) entry which is preliminary data.</text>
</comment>
<evidence type="ECO:0000313" key="8">
    <source>
        <dbReference type="Proteomes" id="UP000004386"/>
    </source>
</evidence>
<dbReference type="Gene3D" id="1.10.1020.10">
    <property type="entry name" value="Adenine-specific Methyltransferase, Domain 2"/>
    <property type="match status" value="1"/>
</dbReference>
<dbReference type="EMBL" id="ACQA01000001">
    <property type="protein sequence ID" value="EEQ96320.1"/>
    <property type="molecule type" value="Genomic_DNA"/>
</dbReference>
<sequence>MAAGQSAKIETRPTAQSDNRRIRALSGKRLVTDSWISVHMNFQTAFTAVDPVSPPAAYIGGKRQLARRICEQINTVPHKLYAEPFVGMGGVFFRRTLVPRAEFINDRSGDVANLFRILQRHYPQFMDTLRFQITSRHEFERLKASDPATLTDLERAARFLYLQRLTFGGKVAGRSFGVDRERGSRFNLTTLAPLLQDVHERLAGVVIENLDWLAFVDRYDRPETLFYFDPPYWGTEDYYGKALFDRGQYEVMAERLGCLTGRFILSINDVPEIRSIFSAFQIDTVSLSYTAGGGKGKAVKEVIISG</sequence>
<protein>
    <recommendedName>
        <fullName evidence="2">site-specific DNA-methyltransferase (adenine-specific)</fullName>
        <ecNumber evidence="2">2.1.1.72</ecNumber>
    </recommendedName>
</protein>
<comment type="similarity">
    <text evidence="1">Belongs to the N(4)/N(6)-methyltransferase family.</text>
</comment>
<dbReference type="EC" id="2.1.1.72" evidence="2"/>